<keyword evidence="2" id="KW-1185">Reference proteome</keyword>
<dbReference type="RefSeq" id="WP_063696367.1">
    <property type="nucleotide sequence ID" value="NZ_LUUB01000022.1"/>
</dbReference>
<comment type="caution">
    <text evidence="1">The sequence shown here is derived from an EMBL/GenBank/DDBJ whole genome shotgun (WGS) entry which is preliminary data.</text>
</comment>
<gene>
    <name evidence="1" type="ORF">AYJ54_39335</name>
</gene>
<accession>A0A176Z6S5</accession>
<name>A0A176Z6S5_9BRAD</name>
<proteinExistence type="predicted"/>
<evidence type="ECO:0000313" key="1">
    <source>
        <dbReference type="EMBL" id="OAF15436.1"/>
    </source>
</evidence>
<dbReference type="Proteomes" id="UP000076959">
    <property type="component" value="Unassembled WGS sequence"/>
</dbReference>
<dbReference type="STRING" id="1505087.AYJ54_39335"/>
<evidence type="ECO:0000313" key="2">
    <source>
        <dbReference type="Proteomes" id="UP000076959"/>
    </source>
</evidence>
<organism evidence="1 2">
    <name type="scientific">Bradyrhizobium centrolobii</name>
    <dbReference type="NCBI Taxonomy" id="1505087"/>
    <lineage>
        <taxon>Bacteria</taxon>
        <taxon>Pseudomonadati</taxon>
        <taxon>Pseudomonadota</taxon>
        <taxon>Alphaproteobacteria</taxon>
        <taxon>Hyphomicrobiales</taxon>
        <taxon>Nitrobacteraceae</taxon>
        <taxon>Bradyrhizobium</taxon>
    </lineage>
</organism>
<dbReference type="EMBL" id="LUUB01000022">
    <property type="protein sequence ID" value="OAF15436.1"/>
    <property type="molecule type" value="Genomic_DNA"/>
</dbReference>
<dbReference type="AlphaFoldDB" id="A0A176Z6S5"/>
<dbReference type="OrthoDB" id="153025at2"/>
<protein>
    <submittedName>
        <fullName evidence="1">Uncharacterized protein</fullName>
    </submittedName>
</protein>
<sequence>MATHASIADLPLGEGVTRVAGMSPADIAGAGLREGMTVFCYRDRPIGRVLIGRGRVANRFLEGEITGCASGFRLYHGERKRK</sequence>
<reference evidence="1 2" key="1">
    <citation type="submission" date="2016-03" db="EMBL/GenBank/DDBJ databases">
        <title>Draft Genome Sequence of the Strain BR 10245 (Bradyrhizobium sp.) isolated from nodules of Centrolobium paraense.</title>
        <authorList>
            <person name="Simoes-Araujo J.L.Sr."/>
            <person name="Barauna A.C."/>
            <person name="Silva K."/>
            <person name="Zilli J.E."/>
        </authorList>
    </citation>
    <scope>NUCLEOTIDE SEQUENCE [LARGE SCALE GENOMIC DNA]</scope>
    <source>
        <strain evidence="1 2">BR 10245</strain>
    </source>
</reference>